<dbReference type="Proteomes" id="UP000003860">
    <property type="component" value="Unassembled WGS sequence"/>
</dbReference>
<dbReference type="eggNOG" id="ENOG5033XUR">
    <property type="taxonomic scope" value="Bacteria"/>
</dbReference>
<dbReference type="RefSeq" id="WP_004622494.1">
    <property type="nucleotide sequence ID" value="NZ_ACXX02000020.1"/>
</dbReference>
<comment type="caution">
    <text evidence="1">The sequence shown here is derived from an EMBL/GenBank/DDBJ whole genome shotgun (WGS) entry which is preliminary data.</text>
</comment>
<organism evidence="1 2">
    <name type="scientific">Ruminiclostridium papyrosolvens DSM 2782</name>
    <dbReference type="NCBI Taxonomy" id="588581"/>
    <lineage>
        <taxon>Bacteria</taxon>
        <taxon>Bacillati</taxon>
        <taxon>Bacillota</taxon>
        <taxon>Clostridia</taxon>
        <taxon>Eubacteriales</taxon>
        <taxon>Oscillospiraceae</taxon>
        <taxon>Ruminiclostridium</taxon>
    </lineage>
</organism>
<accession>F1TIK6</accession>
<proteinExistence type="predicted"/>
<name>F1TIK6_9FIRM</name>
<evidence type="ECO:0000313" key="2">
    <source>
        <dbReference type="Proteomes" id="UP000003860"/>
    </source>
</evidence>
<dbReference type="STRING" id="588581.Cpap_0192"/>
<gene>
    <name evidence="1" type="ORF">Cpap_0192</name>
</gene>
<dbReference type="EMBL" id="ACXX02000020">
    <property type="protein sequence ID" value="EGD45823.1"/>
    <property type="molecule type" value="Genomic_DNA"/>
</dbReference>
<sequence length="633" mass="74056">MAKSKIHIHLKKLIESHDYKEIVATLSSIKTSNEVELLTSNKIILKLYIMISENPSLDTYRNEMFDAYINAVEKISFQLSQEQMFLWTFTEDLVSCNLAYNKLCSQVMEEMFDSSLGKFVSVFGARENEQYNAGDLTNLSDLPKTHYSLGRRLDNERVNLYIFSMAIKYLQNDLLTGDFICDPYINYKSDFNKVFELTKLIMGINTIYDKLCFGEYKISAIDKKGNLLKYIIDIKDRQLMNAKYISLRRGIAQRLYSEHLHILDYMPDVIDDIIEIGKYLKCTKNETDLVLDKIKVLTRLSENELLFLKVSKQVQVLMRVIIGICMFFFYDGMLLKKRNSVKNEYASIFDMNFFVMYVLENSFLTQSQIQGFFKYFIVNNQLEVGEIYKKLSLLPLIKVGESSFECFHSLPICSEGVISVILNFINSKSEISKQFFNPDLSNKYGNEFNLQIVEMMKSYGWQLIELDVKVKEGKKILSDIDAILFKEGFLLAIQSKSVIRSEDIYSHYKAKERIKEGITQAQISKKYFLNDNESYRNLLKAKNLCFNDIKQIIPLVVSNSDMFTGWNNSEDIPVVSTDYLFNVISRYPIDKINKLLNNPYYFEEYYKDLSYKFIPLNAFNLFWIEYEDLYCDN</sequence>
<reference evidence="1" key="2">
    <citation type="submission" date="2011-01" db="EMBL/GenBank/DDBJ databases">
        <title>The Non-contiguous Finished genome of Clostridium papyrosolvens.</title>
        <authorList>
            <person name="Lucas S."/>
            <person name="Copeland A."/>
            <person name="Lapidus A."/>
            <person name="Cheng J.-F."/>
            <person name="Goodwin L."/>
            <person name="Pitluck S."/>
            <person name="Misra M."/>
            <person name="Chertkov O."/>
            <person name="Detter J.C."/>
            <person name="Han C."/>
            <person name="Tapia R."/>
            <person name="Land M."/>
            <person name="Hauser L."/>
            <person name="Kyrpides N."/>
            <person name="Ivanova N."/>
            <person name="Pagani I."/>
            <person name="Mouttaki H."/>
            <person name="He Z."/>
            <person name="Zhou J."/>
            <person name="Hemme C.L."/>
            <person name="Woyke T."/>
        </authorList>
    </citation>
    <scope>NUCLEOTIDE SEQUENCE [LARGE SCALE GENOMIC DNA]</scope>
    <source>
        <strain evidence="1">DSM 2782</strain>
    </source>
</reference>
<protein>
    <submittedName>
        <fullName evidence="1">Uncharacterized protein</fullName>
    </submittedName>
</protein>
<keyword evidence="2" id="KW-1185">Reference proteome</keyword>
<dbReference type="AlphaFoldDB" id="F1TIK6"/>
<dbReference type="OrthoDB" id="2082859at2"/>
<evidence type="ECO:0000313" key="1">
    <source>
        <dbReference type="EMBL" id="EGD45823.1"/>
    </source>
</evidence>
<reference evidence="1" key="1">
    <citation type="submission" date="2009-07" db="EMBL/GenBank/DDBJ databases">
        <authorList>
            <consortium name="US DOE Joint Genome Institute (JGI-PGF)"/>
            <person name="Lucas S."/>
            <person name="Copeland A."/>
            <person name="Lapidus A."/>
            <person name="Glavina del Rio T."/>
            <person name="Tice H."/>
            <person name="Bruce D."/>
            <person name="Goodwin L."/>
            <person name="Pitluck S."/>
            <person name="Larimer F."/>
            <person name="Land M.L."/>
            <person name="Mouttaki H."/>
            <person name="He Z."/>
            <person name="Zhou J."/>
            <person name="Hemme C.L."/>
        </authorList>
    </citation>
    <scope>NUCLEOTIDE SEQUENCE [LARGE SCALE GENOMIC DNA]</scope>
    <source>
        <strain evidence="1">DSM 2782</strain>
    </source>
</reference>